<organism evidence="1 2">
    <name type="scientific">Cytobacillus pseudoceanisediminis</name>
    <dbReference type="NCBI Taxonomy" id="3051614"/>
    <lineage>
        <taxon>Bacteria</taxon>
        <taxon>Bacillati</taxon>
        <taxon>Bacillota</taxon>
        <taxon>Bacilli</taxon>
        <taxon>Bacillales</taxon>
        <taxon>Bacillaceae</taxon>
        <taxon>Cytobacillus</taxon>
    </lineage>
</organism>
<keyword evidence="2" id="KW-1185">Reference proteome</keyword>
<gene>
    <name evidence="1" type="ORF">AADC60_19330</name>
</gene>
<evidence type="ECO:0008006" key="3">
    <source>
        <dbReference type="Google" id="ProtNLM"/>
    </source>
</evidence>
<evidence type="ECO:0000313" key="1">
    <source>
        <dbReference type="EMBL" id="WZP06218.1"/>
    </source>
</evidence>
<proteinExistence type="predicted"/>
<accession>A0ABZ2ZEU3</accession>
<dbReference type="Proteomes" id="UP001472074">
    <property type="component" value="Chromosome"/>
</dbReference>
<evidence type="ECO:0000313" key="2">
    <source>
        <dbReference type="Proteomes" id="UP001472074"/>
    </source>
</evidence>
<reference evidence="1 2" key="1">
    <citation type="submission" date="2024-04" db="EMBL/GenBank/DDBJ databases">
        <title>Screening of coral probiotics and analysis of their probiotic properties.</title>
        <authorList>
            <person name="Wang S."/>
        </authorList>
    </citation>
    <scope>NUCLEOTIDE SEQUENCE [LARGE SCALE GENOMIC DNA]</scope>
    <source>
        <strain evidence="1 2">GXU-Z9</strain>
    </source>
</reference>
<name>A0ABZ2ZEU3_9BACI</name>
<dbReference type="RefSeq" id="WP_342025629.1">
    <property type="nucleotide sequence ID" value="NZ_CP151651.1"/>
</dbReference>
<dbReference type="EMBL" id="CP151651">
    <property type="protein sequence ID" value="WZP06218.1"/>
    <property type="molecule type" value="Genomic_DNA"/>
</dbReference>
<protein>
    <recommendedName>
        <fullName evidence="3">Transposase</fullName>
    </recommendedName>
</protein>
<sequence length="107" mass="12533">MESLGAATRQTEKWRRLPRDDRHKMVPVRRCFSFWKETAYDPESLGAVTRQACDLQGVGAVARQSSKFKNFYTLKKRIIERLFRFAIKENGKKIIRTTHMLERKASG</sequence>